<dbReference type="GO" id="GO:0000155">
    <property type="term" value="F:phosphorelay sensor kinase activity"/>
    <property type="evidence" value="ECO:0007669"/>
    <property type="project" value="InterPro"/>
</dbReference>
<dbReference type="InterPro" id="IPR036890">
    <property type="entry name" value="HATPase_C_sf"/>
</dbReference>
<dbReference type="CDD" id="cd00082">
    <property type="entry name" value="HisKA"/>
    <property type="match status" value="1"/>
</dbReference>
<feature type="compositionally biased region" description="Basic and acidic residues" evidence="3">
    <location>
        <begin position="357"/>
        <end position="371"/>
    </location>
</feature>
<feature type="region of interest" description="Disordered" evidence="3">
    <location>
        <begin position="331"/>
        <end position="397"/>
    </location>
</feature>
<evidence type="ECO:0000256" key="3">
    <source>
        <dbReference type="SAM" id="MobiDB-lite"/>
    </source>
</evidence>
<dbReference type="InterPro" id="IPR003594">
    <property type="entry name" value="HATPase_dom"/>
</dbReference>
<dbReference type="InterPro" id="IPR003661">
    <property type="entry name" value="HisK_dim/P_dom"/>
</dbReference>
<evidence type="ECO:0008006" key="8">
    <source>
        <dbReference type="Google" id="ProtNLM"/>
    </source>
</evidence>
<dbReference type="InterPro" id="IPR050956">
    <property type="entry name" value="2C_system_His_kinase"/>
</dbReference>
<dbReference type="Proteomes" id="UP000490939">
    <property type="component" value="Unassembled WGS sequence"/>
</dbReference>
<dbReference type="Gene3D" id="3.40.50.2300">
    <property type="match status" value="1"/>
</dbReference>
<feature type="region of interest" description="Disordered" evidence="3">
    <location>
        <begin position="836"/>
        <end position="857"/>
    </location>
</feature>
<dbReference type="PANTHER" id="PTHR43719:SF72">
    <property type="entry name" value="HISTIDINE KINASE_RESPONSE REGULATOR, PUTATIVE (AFU_ORTHOLOGUE AFUA_8G06140)-RELATED"/>
    <property type="match status" value="1"/>
</dbReference>
<comment type="caution">
    <text evidence="6">The sequence shown here is derived from an EMBL/GenBank/DDBJ whole genome shotgun (WGS) entry which is preliminary data.</text>
</comment>
<dbReference type="InterPro" id="IPR005467">
    <property type="entry name" value="His_kinase_dom"/>
</dbReference>
<keyword evidence="7" id="KW-1185">Reference proteome</keyword>
<evidence type="ECO:0000256" key="1">
    <source>
        <dbReference type="ARBA" id="ARBA00022553"/>
    </source>
</evidence>
<feature type="region of interest" description="Disordered" evidence="3">
    <location>
        <begin position="1073"/>
        <end position="1111"/>
    </location>
</feature>
<evidence type="ECO:0000259" key="4">
    <source>
        <dbReference type="PROSITE" id="PS50109"/>
    </source>
</evidence>
<sequence length="1350" mass="147376">MAEQHCLLTAAQADSRRARELYKYYIPQSSAFCTTQDTLPNTVLTSHAQLVAWRLNCQRAMVSLIDRETQYFVAESTKTLDLSDASVYDDPSDAIWAGCINVPKAGRLCEHTIQEVPRPNGDPAIFEVLDLTKDDRFDTLPFVVEAPFFKYYCGVPLRTKKGVAIGSLFAMDTRVREPLSRSNQMFLATMAENVMAHYENIKEKEDRKRSLNMNMCLAAFVDPENQIRRHKRNSSFQSRDKPRSKKSIPSVKTVERITTNGDQVAASVDNATPLTPASQIETDHSEETGTSTSSSQRVDEDDHIETFQRAADLLQDSLSLQTGGVVFMDTSTSYRSRRRNTRQSEASPDTSDDSETGLEKQVGRRDSRDAATLRSSSSWGPSRMANPPEMAPSASKPTEILAYSPRDSKRDTAEGLGFKPLANDDMERLIKRYPRGKLFNLDPENIITSSSDGDEFAAPYEVPKAKKLTSTKAEGALLGEHFPGALQVIFLPLWDASASRFSAFFAYTASEFRTFSNNPDFLHCIAFCNCVMTEITRLATTAADQQKSDFIGSVSHELRSPLHGILASCEFLNDTETSTFQKSLIDTADSCARTLLDTINMVLDYSKINAFERNANKARKKKGQLNTGAMQTAGQPQLNIYGDVDLAAITEEVVEGVATGQVFKDSLTGVDAIDLTTDVSKQTIPGKKDVEIILDIAPRAAPRDWTFITQPGAFRRIIMNIFGNSLKYTRQGFIRVRLEAQSAPRHKDDPADAPLATTVRLTITDTGQGMSPQFMRTKLYTPFAQENSIAPGTGLGLSLVKSMVTMLNGEINIQSAVGVGTEVIVKFPMTLSAHAAAGGSSAGTSGSTPTSAGSIERIKDESLQIVQQRTRGRKALLFPTRPSLTDQRSQKSWSESTKMMRDAINRYLSGWFGFETSQPLSPKNVPDIIVTDEADLQDLLKLLPSALSGDDGPMIIVLCTATSRRANPYMNSKSDRLEAVSHPFGPYKLAKTIRVCLDKLERSSIREATFEKTVDPTTVFKDSATDEVATAVQQMTISHPDPDIPDVTVIQAGDVVANGDSIHAQLLGENEATTMSGGSQEGPEYPFPVEDDGTISPSNIQTPETERPLLSTRRTISPTATEIAKTALKLPEEAAPISAKGALTTLNPPNHIIPPSLPAPRPAAKPQMPRMLLVDDNSVNLRLLQTFMKKRKYTDVFSAEDGQQAVSAYRNLLDPSTPGLSGKPGVGGKPPDIIFMDISMPVMNGFEATRRIREIEAEYRGRFSDPMTTPPSSLIIALTGLASGRDQSEAFTSGFDLYLVKPISFREVGRLLDNWENSVSGRGMGGGGGGGGGRVPSGAAVATPLVEASV</sequence>
<dbReference type="InterPro" id="IPR011006">
    <property type="entry name" value="CheY-like_superfamily"/>
</dbReference>
<dbReference type="SMART" id="SM00388">
    <property type="entry name" value="HisKA"/>
    <property type="match status" value="1"/>
</dbReference>
<evidence type="ECO:0000313" key="6">
    <source>
        <dbReference type="EMBL" id="KAE9994374.1"/>
    </source>
</evidence>
<dbReference type="Pfam" id="PF02518">
    <property type="entry name" value="HATPase_c"/>
    <property type="match status" value="1"/>
</dbReference>
<dbReference type="SMART" id="SM00448">
    <property type="entry name" value="REC"/>
    <property type="match status" value="1"/>
</dbReference>
<feature type="compositionally biased region" description="Polar residues" evidence="3">
    <location>
        <begin position="269"/>
        <end position="280"/>
    </location>
</feature>
<dbReference type="Pfam" id="PF00072">
    <property type="entry name" value="Response_reg"/>
    <property type="match status" value="1"/>
</dbReference>
<dbReference type="CDD" id="cd17546">
    <property type="entry name" value="REC_hyHK_CKI1_RcsC-like"/>
    <property type="match status" value="1"/>
</dbReference>
<accession>A0A8H3ZCT9</accession>
<gene>
    <name evidence="6" type="ORF">EG327_010814</name>
</gene>
<dbReference type="SUPFAM" id="SSF55781">
    <property type="entry name" value="GAF domain-like"/>
    <property type="match status" value="1"/>
</dbReference>
<dbReference type="FunFam" id="1.10.287.130:FF:000023">
    <property type="entry name" value="Sensor histidine kinase/response regulator, putative"/>
    <property type="match status" value="1"/>
</dbReference>
<organism evidence="6 7">
    <name type="scientific">Venturia inaequalis</name>
    <name type="common">Apple scab fungus</name>
    <dbReference type="NCBI Taxonomy" id="5025"/>
    <lineage>
        <taxon>Eukaryota</taxon>
        <taxon>Fungi</taxon>
        <taxon>Dikarya</taxon>
        <taxon>Ascomycota</taxon>
        <taxon>Pezizomycotina</taxon>
        <taxon>Dothideomycetes</taxon>
        <taxon>Pleosporomycetidae</taxon>
        <taxon>Venturiales</taxon>
        <taxon>Venturiaceae</taxon>
        <taxon>Venturia</taxon>
    </lineage>
</organism>
<dbReference type="PROSITE" id="PS50110">
    <property type="entry name" value="RESPONSE_REGULATORY"/>
    <property type="match status" value="1"/>
</dbReference>
<feature type="modified residue" description="4-aspartylphosphate" evidence="2">
    <location>
        <position position="1237"/>
    </location>
</feature>
<dbReference type="SUPFAM" id="SSF47384">
    <property type="entry name" value="Homodimeric domain of signal transducing histidine kinase"/>
    <property type="match status" value="1"/>
</dbReference>
<feature type="region of interest" description="Disordered" evidence="3">
    <location>
        <begin position="228"/>
        <end position="301"/>
    </location>
</feature>
<name>A0A8H3ZCT9_VENIN</name>
<dbReference type="SUPFAM" id="SSF52172">
    <property type="entry name" value="CheY-like"/>
    <property type="match status" value="1"/>
</dbReference>
<dbReference type="InterPro" id="IPR029016">
    <property type="entry name" value="GAF-like_dom_sf"/>
</dbReference>
<dbReference type="SUPFAM" id="SSF55874">
    <property type="entry name" value="ATPase domain of HSP90 chaperone/DNA topoisomerase II/histidine kinase"/>
    <property type="match status" value="1"/>
</dbReference>
<dbReference type="SMART" id="SM00387">
    <property type="entry name" value="HATPase_c"/>
    <property type="match status" value="1"/>
</dbReference>
<evidence type="ECO:0000256" key="2">
    <source>
        <dbReference type="PROSITE-ProRule" id="PRU00169"/>
    </source>
</evidence>
<keyword evidence="1 2" id="KW-0597">Phosphoprotein</keyword>
<feature type="domain" description="Response regulatory" evidence="5">
    <location>
        <begin position="1170"/>
        <end position="1316"/>
    </location>
</feature>
<feature type="compositionally biased region" description="Low complexity" evidence="3">
    <location>
        <begin position="836"/>
        <end position="854"/>
    </location>
</feature>
<dbReference type="PRINTS" id="PR00344">
    <property type="entry name" value="BCTRLSENSOR"/>
</dbReference>
<reference evidence="6 7" key="1">
    <citation type="submission" date="2019-07" db="EMBL/GenBank/DDBJ databases">
        <title>Venturia inaequalis Genome Resource.</title>
        <authorList>
            <person name="Lichtner F.J."/>
        </authorList>
    </citation>
    <scope>NUCLEOTIDE SEQUENCE [LARGE SCALE GENOMIC DNA]</scope>
    <source>
        <strain evidence="6 7">DMI_063113</strain>
    </source>
</reference>
<proteinExistence type="predicted"/>
<dbReference type="PANTHER" id="PTHR43719">
    <property type="entry name" value="TWO-COMPONENT HISTIDINE KINASE"/>
    <property type="match status" value="1"/>
</dbReference>
<evidence type="ECO:0000259" key="5">
    <source>
        <dbReference type="PROSITE" id="PS50110"/>
    </source>
</evidence>
<dbReference type="EMBL" id="WNWR01000008">
    <property type="protein sequence ID" value="KAE9994374.1"/>
    <property type="molecule type" value="Genomic_DNA"/>
</dbReference>
<protein>
    <recommendedName>
        <fullName evidence="8">Histidine kinase</fullName>
    </recommendedName>
</protein>
<dbReference type="InterPro" id="IPR036097">
    <property type="entry name" value="HisK_dim/P_sf"/>
</dbReference>
<dbReference type="InterPro" id="IPR004358">
    <property type="entry name" value="Sig_transdc_His_kin-like_C"/>
</dbReference>
<dbReference type="PROSITE" id="PS50109">
    <property type="entry name" value="HIS_KIN"/>
    <property type="match status" value="1"/>
</dbReference>
<evidence type="ECO:0000313" key="7">
    <source>
        <dbReference type="Proteomes" id="UP000490939"/>
    </source>
</evidence>
<dbReference type="Gene3D" id="3.30.565.10">
    <property type="entry name" value="Histidine kinase-like ATPase, C-terminal domain"/>
    <property type="match status" value="1"/>
</dbReference>
<feature type="domain" description="Histidine kinase" evidence="4">
    <location>
        <begin position="553"/>
        <end position="831"/>
    </location>
</feature>
<dbReference type="InterPro" id="IPR001789">
    <property type="entry name" value="Sig_transdc_resp-reg_receiver"/>
</dbReference>
<dbReference type="Gene3D" id="3.30.450.40">
    <property type="match status" value="1"/>
</dbReference>
<dbReference type="Pfam" id="PF00512">
    <property type="entry name" value="HisKA"/>
    <property type="match status" value="1"/>
</dbReference>
<dbReference type="Gene3D" id="1.10.287.130">
    <property type="match status" value="1"/>
</dbReference>